<evidence type="ECO:0000256" key="4">
    <source>
        <dbReference type="ARBA" id="ARBA00023157"/>
    </source>
</evidence>
<protein>
    <submittedName>
        <fullName evidence="8">TlpA family protein disulfide reductase</fullName>
    </submittedName>
</protein>
<dbReference type="Proteomes" id="UP000594468">
    <property type="component" value="Chromosome"/>
</dbReference>
<keyword evidence="6" id="KW-0812">Transmembrane</keyword>
<reference evidence="8 9" key="1">
    <citation type="submission" date="2020-02" db="EMBL/GenBank/DDBJ databases">
        <authorList>
            <person name="Zheng R.K."/>
            <person name="Sun C.M."/>
        </authorList>
    </citation>
    <scope>NUCLEOTIDE SEQUENCE [LARGE SCALE GENOMIC DNA]</scope>
    <source>
        <strain evidence="9">rifampicinis</strain>
    </source>
</reference>
<evidence type="ECO:0000313" key="8">
    <source>
        <dbReference type="EMBL" id="QPC80948.1"/>
    </source>
</evidence>
<dbReference type="Pfam" id="PF00578">
    <property type="entry name" value="AhpC-TSA"/>
    <property type="match status" value="1"/>
</dbReference>
<sequence>MIDQAESTTPKRKNTRGFSLGSIVLLVGIVLMGVVIGIQLLRQGETQPEHGQAPDFEISTFDGQTFNLSDLRGKVVVLNFWASWCGPCRDEAPELESAWQTYKDQDVVFLGIAYADNGPRSLEYLEEYGITYLNGPDLGTRISEAYNIQGVPETFVIDQDGNIAAFIFAGVTESYLSTIIDGLLQGA</sequence>
<organism evidence="8 9">
    <name type="scientific">Phototrophicus methaneseepsis</name>
    <dbReference type="NCBI Taxonomy" id="2710758"/>
    <lineage>
        <taxon>Bacteria</taxon>
        <taxon>Bacillati</taxon>
        <taxon>Chloroflexota</taxon>
        <taxon>Candidatus Thermofontia</taxon>
        <taxon>Phototrophicales</taxon>
        <taxon>Phototrophicaceae</taxon>
        <taxon>Phototrophicus</taxon>
    </lineage>
</organism>
<dbReference type="InterPro" id="IPR017937">
    <property type="entry name" value="Thioredoxin_CS"/>
</dbReference>
<dbReference type="CDD" id="cd02966">
    <property type="entry name" value="TlpA_like_family"/>
    <property type="match status" value="1"/>
</dbReference>
<keyword evidence="9" id="KW-1185">Reference proteome</keyword>
<dbReference type="InterPro" id="IPR050553">
    <property type="entry name" value="Thioredoxin_ResA/DsbE_sf"/>
</dbReference>
<feature type="transmembrane region" description="Helical" evidence="6">
    <location>
        <begin position="20"/>
        <end position="41"/>
    </location>
</feature>
<dbReference type="PROSITE" id="PS00194">
    <property type="entry name" value="THIOREDOXIN_1"/>
    <property type="match status" value="1"/>
</dbReference>
<dbReference type="InterPro" id="IPR013766">
    <property type="entry name" value="Thioredoxin_domain"/>
</dbReference>
<dbReference type="PANTHER" id="PTHR42852">
    <property type="entry name" value="THIOL:DISULFIDE INTERCHANGE PROTEIN DSBE"/>
    <property type="match status" value="1"/>
</dbReference>
<dbReference type="RefSeq" id="WP_195169023.1">
    <property type="nucleotide sequence ID" value="NZ_CP062983.1"/>
</dbReference>
<gene>
    <name evidence="8" type="ORF">G4Y79_14665</name>
</gene>
<evidence type="ECO:0000256" key="3">
    <source>
        <dbReference type="ARBA" id="ARBA00022968"/>
    </source>
</evidence>
<keyword evidence="6" id="KW-0472">Membrane</keyword>
<dbReference type="AlphaFoldDB" id="A0A7S8E621"/>
<comment type="subcellular location">
    <subcellularLocation>
        <location evidence="1">Cell envelope</location>
    </subcellularLocation>
</comment>
<dbReference type="SUPFAM" id="SSF52833">
    <property type="entry name" value="Thioredoxin-like"/>
    <property type="match status" value="1"/>
</dbReference>
<dbReference type="GO" id="GO:0016491">
    <property type="term" value="F:oxidoreductase activity"/>
    <property type="evidence" value="ECO:0007669"/>
    <property type="project" value="InterPro"/>
</dbReference>
<dbReference type="InterPro" id="IPR036249">
    <property type="entry name" value="Thioredoxin-like_sf"/>
</dbReference>
<dbReference type="PANTHER" id="PTHR42852:SF6">
    <property type="entry name" value="THIOL:DISULFIDE INTERCHANGE PROTEIN DSBE"/>
    <property type="match status" value="1"/>
</dbReference>
<evidence type="ECO:0000313" key="9">
    <source>
        <dbReference type="Proteomes" id="UP000594468"/>
    </source>
</evidence>
<accession>A0A7S8E621</accession>
<dbReference type="GO" id="GO:0017004">
    <property type="term" value="P:cytochrome complex assembly"/>
    <property type="evidence" value="ECO:0007669"/>
    <property type="project" value="UniProtKB-KW"/>
</dbReference>
<keyword evidence="3" id="KW-0735">Signal-anchor</keyword>
<proteinExistence type="predicted"/>
<dbReference type="GO" id="GO:0030313">
    <property type="term" value="C:cell envelope"/>
    <property type="evidence" value="ECO:0007669"/>
    <property type="project" value="UniProtKB-SubCell"/>
</dbReference>
<keyword evidence="5" id="KW-0676">Redox-active center</keyword>
<dbReference type="InterPro" id="IPR000866">
    <property type="entry name" value="AhpC/TSA"/>
</dbReference>
<evidence type="ECO:0000256" key="6">
    <source>
        <dbReference type="SAM" id="Phobius"/>
    </source>
</evidence>
<keyword evidence="4" id="KW-1015">Disulfide bond</keyword>
<keyword evidence="6" id="KW-1133">Transmembrane helix</keyword>
<dbReference type="Gene3D" id="3.40.30.10">
    <property type="entry name" value="Glutaredoxin"/>
    <property type="match status" value="1"/>
</dbReference>
<evidence type="ECO:0000259" key="7">
    <source>
        <dbReference type="PROSITE" id="PS51352"/>
    </source>
</evidence>
<dbReference type="EMBL" id="CP062983">
    <property type="protein sequence ID" value="QPC80948.1"/>
    <property type="molecule type" value="Genomic_DNA"/>
</dbReference>
<dbReference type="PROSITE" id="PS51352">
    <property type="entry name" value="THIOREDOXIN_2"/>
    <property type="match status" value="1"/>
</dbReference>
<feature type="domain" description="Thioredoxin" evidence="7">
    <location>
        <begin position="47"/>
        <end position="185"/>
    </location>
</feature>
<evidence type="ECO:0000256" key="1">
    <source>
        <dbReference type="ARBA" id="ARBA00004196"/>
    </source>
</evidence>
<evidence type="ECO:0000256" key="5">
    <source>
        <dbReference type="ARBA" id="ARBA00023284"/>
    </source>
</evidence>
<name>A0A7S8E621_9CHLR</name>
<dbReference type="GO" id="GO:0016209">
    <property type="term" value="F:antioxidant activity"/>
    <property type="evidence" value="ECO:0007669"/>
    <property type="project" value="InterPro"/>
</dbReference>
<evidence type="ECO:0000256" key="2">
    <source>
        <dbReference type="ARBA" id="ARBA00022748"/>
    </source>
</evidence>
<dbReference type="KEGG" id="pmet:G4Y79_14665"/>
<keyword evidence="2" id="KW-0201">Cytochrome c-type biogenesis</keyword>